<accession>A0A1G9NVD9</accession>
<dbReference type="AlphaFoldDB" id="A0A1G9NVD9"/>
<keyword evidence="1" id="KW-1133">Transmembrane helix</keyword>
<dbReference type="Proteomes" id="UP000199451">
    <property type="component" value="Unassembled WGS sequence"/>
</dbReference>
<gene>
    <name evidence="2" type="ORF">SAMN04487949_0107</name>
</gene>
<feature type="transmembrane region" description="Helical" evidence="1">
    <location>
        <begin position="59"/>
        <end position="80"/>
    </location>
</feature>
<evidence type="ECO:0008006" key="4">
    <source>
        <dbReference type="Google" id="ProtNLM"/>
    </source>
</evidence>
<feature type="transmembrane region" description="Helical" evidence="1">
    <location>
        <begin position="30"/>
        <end position="53"/>
    </location>
</feature>
<keyword evidence="1" id="KW-0812">Transmembrane</keyword>
<keyword evidence="1" id="KW-0472">Membrane</keyword>
<protein>
    <recommendedName>
        <fullName evidence="4">Holin-X, holin superfamily III</fullName>
    </recommendedName>
</protein>
<organism evidence="2 3">
    <name type="scientific">Halogranum gelatinilyticum</name>
    <dbReference type="NCBI Taxonomy" id="660521"/>
    <lineage>
        <taxon>Archaea</taxon>
        <taxon>Methanobacteriati</taxon>
        <taxon>Methanobacteriota</taxon>
        <taxon>Stenosarchaea group</taxon>
        <taxon>Halobacteria</taxon>
        <taxon>Halobacteriales</taxon>
        <taxon>Haloferacaceae</taxon>
    </lineage>
</organism>
<sequence length="83" mass="8836">MPSTEPTEDEIRAIARDEIRRSVRSVLTSLGYLVAAVLLVILGINAASLALFAIGPLRYVGVVSLALVALGTAFLVSDLWPSR</sequence>
<dbReference type="STRING" id="660521.SAMN04487949_0107"/>
<reference evidence="3" key="1">
    <citation type="submission" date="2016-10" db="EMBL/GenBank/DDBJ databases">
        <authorList>
            <person name="Varghese N."/>
            <person name="Submissions S."/>
        </authorList>
    </citation>
    <scope>NUCLEOTIDE SEQUENCE [LARGE SCALE GENOMIC DNA]</scope>
    <source>
        <strain evidence="3">CGMCC 1.10119</strain>
    </source>
</reference>
<evidence type="ECO:0000313" key="2">
    <source>
        <dbReference type="EMBL" id="SDL89945.1"/>
    </source>
</evidence>
<dbReference type="EMBL" id="FNHL01000001">
    <property type="protein sequence ID" value="SDL89945.1"/>
    <property type="molecule type" value="Genomic_DNA"/>
</dbReference>
<keyword evidence="3" id="KW-1185">Reference proteome</keyword>
<proteinExistence type="predicted"/>
<dbReference type="RefSeq" id="WP_089693026.1">
    <property type="nucleotide sequence ID" value="NZ_FNHL01000001.1"/>
</dbReference>
<evidence type="ECO:0000313" key="3">
    <source>
        <dbReference type="Proteomes" id="UP000199451"/>
    </source>
</evidence>
<evidence type="ECO:0000256" key="1">
    <source>
        <dbReference type="SAM" id="Phobius"/>
    </source>
</evidence>
<name>A0A1G9NVD9_9EURY</name>